<feature type="transmembrane region" description="Helical" evidence="1">
    <location>
        <begin position="12"/>
        <end position="30"/>
    </location>
</feature>
<dbReference type="eggNOG" id="ENOG5033P35">
    <property type="taxonomic scope" value="Bacteria"/>
</dbReference>
<evidence type="ECO:0000313" key="2">
    <source>
        <dbReference type="EMBL" id="ADQ40343.1"/>
    </source>
</evidence>
<sequence length="181" mass="20033">MKKRGFSLPEMIAVIAIIAILLAIGIPNYIASVRREEVRSVANFLADAIIQLYDLEDKKQDYNTYFLKIVDVVNTATSQRELTISLIKYQSASETVIKERTSKVAELDSSVIVTGIGSVATYLYFDKEGRLCRFSGSPGLRSNQATYYTEQQITVKVRGGSGGYQKRVIIKPVPAGSVEVK</sequence>
<keyword evidence="1" id="KW-1133">Transmembrane helix</keyword>
<dbReference type="Gene3D" id="3.30.700.10">
    <property type="entry name" value="Glycoprotein, Type 4 Pilin"/>
    <property type="match status" value="1"/>
</dbReference>
<dbReference type="OrthoDB" id="1716057at2"/>
<accession>E4S4A6</accession>
<name>E4S4A6_CALA7</name>
<evidence type="ECO:0008006" key="4">
    <source>
        <dbReference type="Google" id="ProtNLM"/>
    </source>
</evidence>
<organism evidence="2 3">
    <name type="scientific">Caldicellulosiruptor acetigenus (strain ATCC 700853 / DSM 12137 / I77R1B)</name>
    <name type="common">Caldicellulosiruptor kristjanssonii</name>
    <dbReference type="NCBI Taxonomy" id="632335"/>
    <lineage>
        <taxon>Bacteria</taxon>
        <taxon>Bacillati</taxon>
        <taxon>Bacillota</taxon>
        <taxon>Bacillota incertae sedis</taxon>
        <taxon>Caldicellulosiruptorales</taxon>
        <taxon>Caldicellulosiruptoraceae</taxon>
        <taxon>Caldicellulosiruptor</taxon>
    </lineage>
</organism>
<keyword evidence="1" id="KW-0472">Membrane</keyword>
<dbReference type="InterPro" id="IPR045584">
    <property type="entry name" value="Pilin-like"/>
</dbReference>
<keyword evidence="3" id="KW-1185">Reference proteome</keyword>
<gene>
    <name evidence="2" type="ordered locus">Calkr_0820</name>
</gene>
<dbReference type="PROSITE" id="PS00409">
    <property type="entry name" value="PROKAR_NTER_METHYL"/>
    <property type="match status" value="1"/>
</dbReference>
<dbReference type="Proteomes" id="UP000009256">
    <property type="component" value="Chromosome"/>
</dbReference>
<keyword evidence="1" id="KW-0812">Transmembrane</keyword>
<dbReference type="STRING" id="632335.Calkr_0820"/>
<dbReference type="InterPro" id="IPR012902">
    <property type="entry name" value="N_methyl_site"/>
</dbReference>
<protein>
    <recommendedName>
        <fullName evidence="4">Prepilin-type N-terminal cleavage/methylation domain-containing protein</fullName>
    </recommendedName>
</protein>
<reference key="1">
    <citation type="submission" date="2010-11" db="EMBL/GenBank/DDBJ databases">
        <title>Complete sequence of chromosome of Caldicellulosiruptor kristjanssonii 177R1B.</title>
        <authorList>
            <consortium name="US DOE Joint Genome Institute"/>
            <person name="Lucas S."/>
            <person name="Copeland A."/>
            <person name="Lapidus A."/>
            <person name="Cheng J.-F."/>
            <person name="Bruce D."/>
            <person name="Goodwin L."/>
            <person name="Pitluck S."/>
            <person name="Davenport K."/>
            <person name="Detter J.C."/>
            <person name="Han C."/>
            <person name="Tapia R."/>
            <person name="Land M."/>
            <person name="Hauser L."/>
            <person name="Jeffries C."/>
            <person name="Kyrpides N."/>
            <person name="Ivanova N."/>
            <person name="Mikhailova N."/>
            <person name="Blumer-Schuette S.E."/>
            <person name="Kelly R.M."/>
            <person name="Woyke T."/>
        </authorList>
    </citation>
    <scope>NUCLEOTIDE SEQUENCE</scope>
    <source>
        <strain>177R1B</strain>
    </source>
</reference>
<proteinExistence type="predicted"/>
<evidence type="ECO:0000256" key="1">
    <source>
        <dbReference type="SAM" id="Phobius"/>
    </source>
</evidence>
<dbReference type="RefSeq" id="WP_013432164.1">
    <property type="nucleotide sequence ID" value="NC_014721.1"/>
</dbReference>
<dbReference type="HOGENOM" id="CLU_125854_0_0_9"/>
<dbReference type="Pfam" id="PF07963">
    <property type="entry name" value="N_methyl"/>
    <property type="match status" value="1"/>
</dbReference>
<dbReference type="SUPFAM" id="SSF54523">
    <property type="entry name" value="Pili subunits"/>
    <property type="match status" value="1"/>
</dbReference>
<dbReference type="NCBIfam" id="TIGR02532">
    <property type="entry name" value="IV_pilin_GFxxxE"/>
    <property type="match status" value="1"/>
</dbReference>
<dbReference type="AlphaFoldDB" id="E4S4A6"/>
<dbReference type="KEGG" id="cki:Calkr_0820"/>
<evidence type="ECO:0000313" key="3">
    <source>
        <dbReference type="Proteomes" id="UP000009256"/>
    </source>
</evidence>
<reference evidence="2 3" key="2">
    <citation type="journal article" date="2011" name="J. Bacteriol.">
        <title>Complete genome sequences for the anaerobic, extremely thermophilic plant biomass-degrading bacteria Caldicellulosiruptor hydrothermalis, Caldicellulosiruptor kristjanssonii, Caldicellulosiruptor kronotskyensis, Caldicellulosiruptor owensenis, and Caldicellulosiruptor lactoaceticus.</title>
        <authorList>
            <person name="Blumer-Schuette S.E."/>
            <person name="Ozdemir I."/>
            <person name="Mistry D."/>
            <person name="Lucas S."/>
            <person name="Lapidus A."/>
            <person name="Cheng J.F."/>
            <person name="Goodwin L.A."/>
            <person name="Pitluck S."/>
            <person name="Land M.L."/>
            <person name="Hauser L.J."/>
            <person name="Woyke T."/>
            <person name="Mikhailova N."/>
            <person name="Pati A."/>
            <person name="Kyrpides N.C."/>
            <person name="Ivanova N."/>
            <person name="Detter J.C."/>
            <person name="Walston-Davenport K."/>
            <person name="Han S."/>
            <person name="Adams M.W."/>
            <person name="Kelly R.M."/>
        </authorList>
    </citation>
    <scope>NUCLEOTIDE SEQUENCE [LARGE SCALE GENOMIC DNA]</scope>
    <source>
        <strain evidence="3">ATCC 700853 / DSM 12137 / I77R1B</strain>
    </source>
</reference>
<dbReference type="EMBL" id="CP002326">
    <property type="protein sequence ID" value="ADQ40343.1"/>
    <property type="molecule type" value="Genomic_DNA"/>
</dbReference>